<organism evidence="9 11">
    <name type="scientific">Mammaliicoccus vitulinus</name>
    <dbReference type="NCBI Taxonomy" id="71237"/>
    <lineage>
        <taxon>Bacteria</taxon>
        <taxon>Bacillati</taxon>
        <taxon>Bacillota</taxon>
        <taxon>Bacilli</taxon>
        <taxon>Bacillales</taxon>
        <taxon>Staphylococcaceae</taxon>
        <taxon>Mammaliicoccus</taxon>
    </lineage>
</organism>
<evidence type="ECO:0000313" key="11">
    <source>
        <dbReference type="Proteomes" id="UP000241209"/>
    </source>
</evidence>
<dbReference type="GO" id="GO:0019556">
    <property type="term" value="P:L-histidine catabolic process to glutamate and formamide"/>
    <property type="evidence" value="ECO:0007669"/>
    <property type="project" value="UniProtKB-UniRule"/>
</dbReference>
<keyword evidence="12" id="KW-1185">Reference proteome</keyword>
<evidence type="ECO:0000256" key="1">
    <source>
        <dbReference type="ARBA" id="ARBA00022723"/>
    </source>
</evidence>
<feature type="binding site" evidence="5">
    <location>
        <position position="248"/>
    </location>
    <ligand>
        <name>Mn(2+)</name>
        <dbReference type="ChEBI" id="CHEBI:29035"/>
        <label>2</label>
    </ligand>
</feature>
<dbReference type="CDD" id="cd09988">
    <property type="entry name" value="Formimidoylglutamase"/>
    <property type="match status" value="1"/>
</dbReference>
<dbReference type="EMBL" id="CP069486">
    <property type="protein sequence ID" value="QRO83931.1"/>
    <property type="molecule type" value="Genomic_DNA"/>
</dbReference>
<evidence type="ECO:0000256" key="2">
    <source>
        <dbReference type="ARBA" id="ARBA00022801"/>
    </source>
</evidence>
<feature type="binding site" evidence="5 7">
    <location>
        <position position="135"/>
    </location>
    <ligand>
        <name>Mn(2+)</name>
        <dbReference type="ChEBI" id="CHEBI:29035"/>
        <label>1</label>
    </ligand>
</feature>
<dbReference type="RefSeq" id="WP_016913195.1">
    <property type="nucleotide sequence ID" value="NZ_BMDF01000007.1"/>
</dbReference>
<dbReference type="EMBL" id="PZFK01000036">
    <property type="protein sequence ID" value="PTI28053.1"/>
    <property type="molecule type" value="Genomic_DNA"/>
</dbReference>
<comment type="cofactor">
    <cofactor evidence="5 7">
        <name>Mn(2+)</name>
        <dbReference type="ChEBI" id="CHEBI:29035"/>
    </cofactor>
    <text evidence="5 7">Binds 2 manganese ions per subunit.</text>
</comment>
<keyword evidence="3 5" id="KW-0369">Histidine metabolism</keyword>
<feature type="binding site" evidence="7">
    <location>
        <position position="162"/>
    </location>
    <ligand>
        <name>Mn(2+)</name>
        <dbReference type="ChEBI" id="CHEBI:29035"/>
        <label>1</label>
    </ligand>
</feature>
<dbReference type="NCBIfam" id="TIGR01227">
    <property type="entry name" value="hutG"/>
    <property type="match status" value="1"/>
</dbReference>
<feature type="binding site" evidence="5">
    <location>
        <position position="162"/>
    </location>
    <ligand>
        <name>Mn(2+)</name>
        <dbReference type="ChEBI" id="CHEBI:29035"/>
        <label>2</label>
    </ligand>
</feature>
<dbReference type="GO" id="GO:0033389">
    <property type="term" value="P:putrescine biosynthetic process from arginine, via agmatine"/>
    <property type="evidence" value="ECO:0007669"/>
    <property type="project" value="TreeGrafter"/>
</dbReference>
<feature type="binding site" evidence="7">
    <location>
        <position position="250"/>
    </location>
    <ligand>
        <name>Mn(2+)</name>
        <dbReference type="ChEBI" id="CHEBI:29035"/>
        <label>1</label>
    </ligand>
</feature>
<dbReference type="InterPro" id="IPR023696">
    <property type="entry name" value="Ureohydrolase_dom_sf"/>
</dbReference>
<dbReference type="Proteomes" id="UP000241209">
    <property type="component" value="Unassembled WGS sequence"/>
</dbReference>
<feature type="binding site" evidence="5">
    <location>
        <position position="250"/>
    </location>
    <ligand>
        <name>Mn(2+)</name>
        <dbReference type="ChEBI" id="CHEBI:29035"/>
        <label>2</label>
    </ligand>
</feature>
<accession>A0A2T4PQK6</accession>
<feature type="binding site" evidence="5 7">
    <location>
        <position position="164"/>
    </location>
    <ligand>
        <name>Mn(2+)</name>
        <dbReference type="ChEBI" id="CHEBI:29035"/>
        <label>1</label>
    </ligand>
</feature>
<evidence type="ECO:0000256" key="7">
    <source>
        <dbReference type="PIRSR" id="PIRSR036979-1"/>
    </source>
</evidence>
<dbReference type="AlphaFoldDB" id="A0A2T4PQK6"/>
<dbReference type="GeneID" id="64117331"/>
<keyword evidence="4 5" id="KW-0464">Manganese</keyword>
<dbReference type="OrthoDB" id="9788689at2"/>
<dbReference type="HAMAP" id="MF_00737">
    <property type="entry name" value="Formimidoylglutam"/>
    <property type="match status" value="1"/>
</dbReference>
<reference evidence="9 11" key="1">
    <citation type="journal article" date="2016" name="Front. Microbiol.">
        <title>Comprehensive Phylogenetic Analysis of Bovine Non-aureus Staphylococci Species Based on Whole-Genome Sequencing.</title>
        <authorList>
            <person name="Naushad S."/>
            <person name="Barkema H.W."/>
            <person name="Luby C."/>
            <person name="Condas L.A."/>
            <person name="Nobrega D.B."/>
            <person name="Carson D.A."/>
            <person name="De Buck J."/>
        </authorList>
    </citation>
    <scope>NUCLEOTIDE SEQUENCE [LARGE SCALE GENOMIC DNA]</scope>
    <source>
        <strain evidence="9 11">SNUC 2204</strain>
    </source>
</reference>
<keyword evidence="2 5" id="KW-0378">Hydrolase</keyword>
<dbReference type="GO" id="GO:0030145">
    <property type="term" value="F:manganese ion binding"/>
    <property type="evidence" value="ECO:0007669"/>
    <property type="project" value="UniProtKB-UniRule"/>
</dbReference>
<dbReference type="EC" id="3.5.3.8" evidence="5 6"/>
<evidence type="ECO:0000313" key="9">
    <source>
        <dbReference type="EMBL" id="PTI28053.1"/>
    </source>
</evidence>
<comment type="catalytic activity">
    <reaction evidence="5">
        <text>N-formimidoyl-L-glutamate + H2O = formamide + L-glutamate</text>
        <dbReference type="Rhea" id="RHEA:22492"/>
        <dbReference type="ChEBI" id="CHEBI:15377"/>
        <dbReference type="ChEBI" id="CHEBI:16397"/>
        <dbReference type="ChEBI" id="CHEBI:29985"/>
        <dbReference type="ChEBI" id="CHEBI:58928"/>
        <dbReference type="EC" id="3.5.3.8"/>
    </reaction>
</comment>
<dbReference type="PANTHER" id="PTHR11358:SF35">
    <property type="entry name" value="FORMIMIDOYLGLUTAMASE"/>
    <property type="match status" value="1"/>
</dbReference>
<proteinExistence type="inferred from homology"/>
<feature type="binding site" evidence="5">
    <location>
        <position position="160"/>
    </location>
    <ligand>
        <name>Mn(2+)</name>
        <dbReference type="ChEBI" id="CHEBI:29035"/>
        <label>2</label>
    </ligand>
</feature>
<evidence type="ECO:0000313" key="12">
    <source>
        <dbReference type="Proteomes" id="UP000627155"/>
    </source>
</evidence>
<dbReference type="STRING" id="1167632.GCA_000286335_02541"/>
<dbReference type="Pfam" id="PF00491">
    <property type="entry name" value="Arginase"/>
    <property type="match status" value="1"/>
</dbReference>
<dbReference type="PROSITE" id="PS51409">
    <property type="entry name" value="ARGINASE_2"/>
    <property type="match status" value="1"/>
</dbReference>
<evidence type="ECO:0000313" key="10">
    <source>
        <dbReference type="EMBL" id="QRO83931.1"/>
    </source>
</evidence>
<evidence type="ECO:0000256" key="8">
    <source>
        <dbReference type="PROSITE-ProRule" id="PRU00742"/>
    </source>
</evidence>
<dbReference type="GO" id="GO:0050415">
    <property type="term" value="F:formimidoylglutamase activity"/>
    <property type="evidence" value="ECO:0007669"/>
    <property type="project" value="UniProtKB-UniRule"/>
</dbReference>
<name>A0A2T4PQK6_9STAP</name>
<dbReference type="Proteomes" id="UP000627155">
    <property type="component" value="Chromosome"/>
</dbReference>
<evidence type="ECO:0000256" key="4">
    <source>
        <dbReference type="ARBA" id="ARBA00023211"/>
    </source>
</evidence>
<dbReference type="Gene3D" id="3.40.800.10">
    <property type="entry name" value="Ureohydrolase domain"/>
    <property type="match status" value="1"/>
</dbReference>
<evidence type="ECO:0000256" key="3">
    <source>
        <dbReference type="ARBA" id="ARBA00022808"/>
    </source>
</evidence>
<gene>
    <name evidence="5 9" type="primary">hutG</name>
    <name evidence="9" type="ORF">BU072_12475</name>
    <name evidence="10" type="ORF">I6J37_06760</name>
</gene>
<dbReference type="GO" id="GO:0019557">
    <property type="term" value="P:L-histidine catabolic process to glutamate and formate"/>
    <property type="evidence" value="ECO:0007669"/>
    <property type="project" value="UniProtKB-UniPathway"/>
</dbReference>
<dbReference type="PIRSF" id="PIRSF036979">
    <property type="entry name" value="Arginase"/>
    <property type="match status" value="1"/>
</dbReference>
<comment type="similarity">
    <text evidence="5 8">Belongs to the arginase family.</text>
</comment>
<reference evidence="9" key="2">
    <citation type="submission" date="2018-03" db="EMBL/GenBank/DDBJ databases">
        <authorList>
            <person name="Keele B.F."/>
        </authorList>
    </citation>
    <scope>NUCLEOTIDE SEQUENCE</scope>
    <source>
        <strain evidence="9">SNUC 2204</strain>
    </source>
</reference>
<comment type="function">
    <text evidence="5">Catalyzes the conversion of N-formimidoyl-L-glutamate to L-glutamate and formamide.</text>
</comment>
<reference evidence="10 12" key="3">
    <citation type="submission" date="2021-02" db="EMBL/GenBank/DDBJ databases">
        <title>FDA dAtabase for Regulatory Grade micrObial Sequences (FDA-ARGOS): Supporting development and validation of Infectious Disease Dx tests.</title>
        <authorList>
            <person name="Sproer C."/>
            <person name="Gronow S."/>
            <person name="Severitt S."/>
            <person name="Schroder I."/>
            <person name="Tallon L."/>
            <person name="Sadzewicz L."/>
            <person name="Zhao X."/>
            <person name="Boylan J."/>
            <person name="Ott S."/>
            <person name="Bowen H."/>
            <person name="Vavikolanu K."/>
            <person name="Mehta A."/>
            <person name="Aluvathingal J."/>
            <person name="Nadendla S."/>
            <person name="Lowell S."/>
            <person name="Myers T."/>
            <person name="Yan Y."/>
            <person name="Sichtig H."/>
        </authorList>
    </citation>
    <scope>NUCLEOTIDE SEQUENCE [LARGE SCALE GENOMIC DNA]</scope>
    <source>
        <strain evidence="10 12">FDAARGOS_1207</strain>
    </source>
</reference>
<feature type="binding site" evidence="5 7">
    <location>
        <position position="160"/>
    </location>
    <ligand>
        <name>Mn(2+)</name>
        <dbReference type="ChEBI" id="CHEBI:29035"/>
        <label>1</label>
    </ligand>
</feature>
<evidence type="ECO:0000256" key="5">
    <source>
        <dbReference type="HAMAP-Rule" id="MF_00737"/>
    </source>
</evidence>
<keyword evidence="1 5" id="KW-0479">Metal-binding</keyword>
<dbReference type="InterPro" id="IPR005923">
    <property type="entry name" value="HutG"/>
</dbReference>
<sequence length="329" mass="37430">MYKDVKKDEWTGRTDSTSLRSAFRFHQIVESINIEKQDIQPKKEFEHQINMALIGFECDEGVSRNNGRTGAVDGPKHFRKSLSPLPIHNEYLHLTDYGNVICNKTKMEEAQEELGYKISKILLYNHFTIIVGGGHEVLYGHYLGVRRANRNKKIGIINIDAHFDMRDYDEQPSSGTMFKQILDQDDQVGYFVLGIQKNGNTKALFERADEYGVQYIREDELRSHLSIETITSINSFIEGYDEILITLCTDSIDVSYAPAVSAPCIMGLQPQIVQTILQLVTNSNKSSSISIAELSPRFDIDNRTSRLLANIASNIYHDQAEVIQSQWES</sequence>
<dbReference type="GO" id="GO:0008783">
    <property type="term" value="F:agmatinase activity"/>
    <property type="evidence" value="ECO:0007669"/>
    <property type="project" value="TreeGrafter"/>
</dbReference>
<feature type="binding site" evidence="5 7">
    <location>
        <position position="248"/>
    </location>
    <ligand>
        <name>Mn(2+)</name>
        <dbReference type="ChEBI" id="CHEBI:29035"/>
        <label>1</label>
    </ligand>
</feature>
<protein>
    <recommendedName>
        <fullName evidence="5 6">Formimidoylglutamase</fullName>
        <ecNumber evidence="5 6">3.5.3.8</ecNumber>
    </recommendedName>
    <alternativeName>
        <fullName evidence="5">Formiminoglutamase</fullName>
    </alternativeName>
    <alternativeName>
        <fullName evidence="5">Formiminoglutamate hydrolase</fullName>
    </alternativeName>
</protein>
<dbReference type="InterPro" id="IPR006035">
    <property type="entry name" value="Ureohydrolase"/>
</dbReference>
<dbReference type="UniPathway" id="UPA00379">
    <property type="reaction ID" value="UER00552"/>
</dbReference>
<dbReference type="SUPFAM" id="SSF52768">
    <property type="entry name" value="Arginase/deacetylase"/>
    <property type="match status" value="1"/>
</dbReference>
<comment type="pathway">
    <text evidence="5">Amino-acid degradation; L-histidine degradation into L-glutamate; L-glutamate from N-formimidoyl-L-glutamate (hydrolase route): step 1/1.</text>
</comment>
<evidence type="ECO:0000256" key="6">
    <source>
        <dbReference type="NCBIfam" id="TIGR01227"/>
    </source>
</evidence>
<dbReference type="PANTHER" id="PTHR11358">
    <property type="entry name" value="ARGINASE/AGMATINASE"/>
    <property type="match status" value="1"/>
</dbReference>